<evidence type="ECO:0000313" key="4">
    <source>
        <dbReference type="EMBL" id="RRK34868.1"/>
    </source>
</evidence>
<evidence type="ECO:0000256" key="1">
    <source>
        <dbReference type="ARBA" id="ARBA00002486"/>
    </source>
</evidence>
<dbReference type="SUPFAM" id="SSF46785">
    <property type="entry name" value="Winged helix' DNA-binding domain"/>
    <property type="match status" value="1"/>
</dbReference>
<dbReference type="Gene3D" id="1.10.10.10">
    <property type="entry name" value="Winged helix-like DNA-binding domain superfamily/Winged helix DNA-binding domain"/>
    <property type="match status" value="1"/>
</dbReference>
<dbReference type="InterPro" id="IPR036388">
    <property type="entry name" value="WH-like_DNA-bd_sf"/>
</dbReference>
<dbReference type="Pfam" id="PF00480">
    <property type="entry name" value="ROK"/>
    <property type="match status" value="1"/>
</dbReference>
<dbReference type="Proteomes" id="UP000274920">
    <property type="component" value="Unassembled WGS sequence"/>
</dbReference>
<sequence length="407" mass="45473">MENESILESRKYYQRNKMLNVIRTHTDVSRNDIRKITAYSMTTVMNTVEDMIHDGLICEEECEEARVGRKPVWLRLNPRGGYFVGVEWNRTWMHCVVLDFTGKPIHRQRKAIDDAHRCTDGLLGLIKDMVREAIRVPEGGKEKVIGIGLGVPGYSDKVKGIALSYTYFEGWNNIPVRQIIEEEFQIPCYMGNNVDVMIYAYKWLVFRGSCDDMLFVSVRTGARVMPVINNQAVSSRYGFPGELGHIRVGTGSRMCSCGRYGCLNSEVSDVAIMGKIRDGVLAGRFKGIAEMIQGDTEKITMAVFREAVLAGDEDSLGLLQQASQYLGKALGILVNIFAPSRIVLYGELASIGAPFLERLRTCVERDAIPENTDILNIEVSEFGPDLGAMGAAALVLQEAFEFLEETI</sequence>
<organism evidence="4 5">
    <name type="scientific">Schaedlerella arabinosiphila</name>
    <dbReference type="NCBI Taxonomy" id="2044587"/>
    <lineage>
        <taxon>Bacteria</taxon>
        <taxon>Bacillati</taxon>
        <taxon>Bacillota</taxon>
        <taxon>Clostridia</taxon>
        <taxon>Lachnospirales</taxon>
        <taxon>Lachnospiraceae</taxon>
        <taxon>Schaedlerella</taxon>
    </lineage>
</organism>
<accession>A0A426DQ39</accession>
<dbReference type="SUPFAM" id="SSF53067">
    <property type="entry name" value="Actin-like ATPase domain"/>
    <property type="match status" value="1"/>
</dbReference>
<dbReference type="InterPro" id="IPR043129">
    <property type="entry name" value="ATPase_NBD"/>
</dbReference>
<dbReference type="EMBL" id="RHJS01000002">
    <property type="protein sequence ID" value="RRK34868.1"/>
    <property type="molecule type" value="Genomic_DNA"/>
</dbReference>
<proteinExistence type="inferred from homology"/>
<dbReference type="Gene3D" id="3.30.420.40">
    <property type="match status" value="2"/>
</dbReference>
<keyword evidence="5" id="KW-1185">Reference proteome</keyword>
<comment type="caution">
    <text evidence="4">The sequence shown here is derived from an EMBL/GenBank/DDBJ whole genome shotgun (WGS) entry which is preliminary data.</text>
</comment>
<dbReference type="PANTHER" id="PTHR18964:SF149">
    <property type="entry name" value="BIFUNCTIONAL UDP-N-ACETYLGLUCOSAMINE 2-EPIMERASE_N-ACETYLMANNOSAMINE KINASE"/>
    <property type="match status" value="1"/>
</dbReference>
<gene>
    <name evidence="4" type="ORF">EBB54_28670</name>
</gene>
<name>A0A426DQ39_9FIRM</name>
<evidence type="ECO:0000313" key="5">
    <source>
        <dbReference type="Proteomes" id="UP000274920"/>
    </source>
</evidence>
<comment type="function">
    <text evidence="1">Transcriptional repressor of xylose-utilizing enzymes.</text>
</comment>
<dbReference type="RefSeq" id="WP_125130082.1">
    <property type="nucleotide sequence ID" value="NZ_RHJS01000002.1"/>
</dbReference>
<dbReference type="InterPro" id="IPR036390">
    <property type="entry name" value="WH_DNA-bd_sf"/>
</dbReference>
<keyword evidence="3" id="KW-0119">Carbohydrate metabolism</keyword>
<dbReference type="PANTHER" id="PTHR18964">
    <property type="entry name" value="ROK (REPRESSOR, ORF, KINASE) FAMILY"/>
    <property type="match status" value="1"/>
</dbReference>
<keyword evidence="3" id="KW-0859">Xylose metabolism</keyword>
<protein>
    <submittedName>
        <fullName evidence="4">ROK family protein</fullName>
    </submittedName>
</protein>
<reference evidence="4" key="1">
    <citation type="submission" date="2018-10" db="EMBL/GenBank/DDBJ databases">
        <title>Schaedlerella arabinophila gen. nov. sp. nov., isolated from the mouse intestinal tract and comparative analysis with the genome of the closely related altered Schaedler flora strain ASF502.</title>
        <authorList>
            <person name="Miyake S."/>
            <person name="Soh M."/>
            <person name="Seedorf H."/>
        </authorList>
    </citation>
    <scope>NUCLEOTIDE SEQUENCE [LARGE SCALE GENOMIC DNA]</scope>
    <source>
        <strain evidence="4">DSM 106076</strain>
    </source>
</reference>
<dbReference type="GO" id="GO:0042732">
    <property type="term" value="P:D-xylose metabolic process"/>
    <property type="evidence" value="ECO:0007669"/>
    <property type="project" value="UniProtKB-KW"/>
</dbReference>
<dbReference type="AlphaFoldDB" id="A0A426DQ39"/>
<evidence type="ECO:0000256" key="2">
    <source>
        <dbReference type="ARBA" id="ARBA00006479"/>
    </source>
</evidence>
<dbReference type="InterPro" id="IPR000600">
    <property type="entry name" value="ROK"/>
</dbReference>
<evidence type="ECO:0000256" key="3">
    <source>
        <dbReference type="ARBA" id="ARBA00022629"/>
    </source>
</evidence>
<comment type="similarity">
    <text evidence="2">Belongs to the ROK (NagC/XylR) family.</text>
</comment>